<name>A0A9W7CVY8_9STRA</name>
<feature type="compositionally biased region" description="Low complexity" evidence="5">
    <location>
        <begin position="170"/>
        <end position="182"/>
    </location>
</feature>
<feature type="domain" description="C3H1-type" evidence="6">
    <location>
        <begin position="596"/>
        <end position="624"/>
    </location>
</feature>
<dbReference type="SUPFAM" id="SSF57756">
    <property type="entry name" value="Retrovirus zinc finger-like domains"/>
    <property type="match status" value="1"/>
</dbReference>
<keyword evidence="10" id="KW-1185">Reference proteome</keyword>
<keyword evidence="2 4" id="KW-0863">Zinc-finger</keyword>
<feature type="compositionally biased region" description="Polar residues" evidence="5">
    <location>
        <begin position="354"/>
        <end position="367"/>
    </location>
</feature>
<feature type="compositionally biased region" description="Polar residues" evidence="5">
    <location>
        <begin position="58"/>
        <end position="71"/>
    </location>
</feature>
<evidence type="ECO:0000259" key="8">
    <source>
        <dbReference type="PROSITE" id="PS50158"/>
    </source>
</evidence>
<evidence type="ECO:0000259" key="7">
    <source>
        <dbReference type="PROSITE" id="PS50157"/>
    </source>
</evidence>
<feature type="zinc finger region" description="C3H1-type" evidence="4">
    <location>
        <begin position="628"/>
        <end position="650"/>
    </location>
</feature>
<feature type="compositionally biased region" description="Pro residues" evidence="5">
    <location>
        <begin position="404"/>
        <end position="417"/>
    </location>
</feature>
<dbReference type="Pfam" id="PF10453">
    <property type="entry name" value="NUFIP1"/>
    <property type="match status" value="1"/>
</dbReference>
<feature type="domain" description="C3H1-type" evidence="6">
    <location>
        <begin position="628"/>
        <end position="650"/>
    </location>
</feature>
<evidence type="ECO:0000313" key="9">
    <source>
        <dbReference type="EMBL" id="GMF44909.1"/>
    </source>
</evidence>
<dbReference type="Pfam" id="PF13696">
    <property type="entry name" value="zf-CCHC_2"/>
    <property type="match status" value="1"/>
</dbReference>
<evidence type="ECO:0000313" key="10">
    <source>
        <dbReference type="Proteomes" id="UP001165121"/>
    </source>
</evidence>
<comment type="caution">
    <text evidence="9">The sequence shown here is derived from an EMBL/GenBank/DDBJ whole genome shotgun (WGS) entry which is preliminary data.</text>
</comment>
<keyword evidence="1 4" id="KW-0479">Metal-binding</keyword>
<gene>
    <name evidence="9" type="ORF">Pfra01_001587000</name>
</gene>
<evidence type="ECO:0000256" key="1">
    <source>
        <dbReference type="ARBA" id="ARBA00022723"/>
    </source>
</evidence>
<feature type="compositionally biased region" description="Low complexity" evidence="5">
    <location>
        <begin position="126"/>
        <end position="147"/>
    </location>
</feature>
<dbReference type="GO" id="GO:0003676">
    <property type="term" value="F:nucleic acid binding"/>
    <property type="evidence" value="ECO:0007669"/>
    <property type="project" value="InterPro"/>
</dbReference>
<feature type="domain" description="C2H2-type" evidence="7">
    <location>
        <begin position="434"/>
        <end position="456"/>
    </location>
</feature>
<dbReference type="InterPro" id="IPR019496">
    <property type="entry name" value="NUFIP1_cons_dom"/>
</dbReference>
<feature type="region of interest" description="Disordered" evidence="5">
    <location>
        <begin position="1"/>
        <end position="429"/>
    </location>
</feature>
<dbReference type="PROSITE" id="PS50103">
    <property type="entry name" value="ZF_C3H1"/>
    <property type="match status" value="2"/>
</dbReference>
<feature type="compositionally biased region" description="Low complexity" evidence="5">
    <location>
        <begin position="528"/>
        <end position="539"/>
    </location>
</feature>
<dbReference type="PROSITE" id="PS00028">
    <property type="entry name" value="ZINC_FINGER_C2H2_1"/>
    <property type="match status" value="1"/>
</dbReference>
<evidence type="ECO:0000256" key="4">
    <source>
        <dbReference type="PROSITE-ProRule" id="PRU00723"/>
    </source>
</evidence>
<dbReference type="SMART" id="SM00355">
    <property type="entry name" value="ZnF_C2H2"/>
    <property type="match status" value="2"/>
</dbReference>
<feature type="compositionally biased region" description="Low complexity" evidence="5">
    <location>
        <begin position="251"/>
        <end position="286"/>
    </location>
</feature>
<keyword evidence="3 4" id="KW-0862">Zinc</keyword>
<dbReference type="SMART" id="SM00343">
    <property type="entry name" value="ZnF_C2HC"/>
    <property type="match status" value="1"/>
</dbReference>
<evidence type="ECO:0000259" key="6">
    <source>
        <dbReference type="PROSITE" id="PS50103"/>
    </source>
</evidence>
<dbReference type="PROSITE" id="PS50157">
    <property type="entry name" value="ZINC_FINGER_C2H2_2"/>
    <property type="match status" value="1"/>
</dbReference>
<sequence length="902" mass="99650">MQYRVPTNACRGGRGGFGFQQHQRHEDAGYAEGYAPYPPAPPPQYGADYGAYPPPQQGYASQLQGYASQHDQYAPPYPEPPFQQYAPPPSDQFQPAPAYQEPAYPPPPQGYSEGYSAPPADRYDAFQPPQGFQQQFQGQFQQPQQFQDDGARFAANPPLPPTDFAEASRARQQAYAPVAAAEDAPEAPPSPYRQSQPQQQQPQQFQQQQQQQQQQQPPLPPMPQGQRGDWNYPPPPQQQQGQWQQPPPPQGQWQQPPQQPGQWQQPLPQQQFGGPAGYPPQGQGPPANQHQFQRDQNSRFHDRRQDRHHNKPHRPPPPSYVCHNCNQPGHWKQHCPLFANDHERYGSRQDEQFQQRYGSGQDRQWNSALPPPGSKPQDPRRNGGSFHTEERRGQEFGMTSEPRGQPPLPDGPAPPLLPNSQYGNGESQSGQQVWKCEPCAKSFGIASQYEAHVGTHVTCSDCDFTAAKRVVAVHHQKTHGEYAGQGLKEIDVEGQKFMVLVGNSAEDIAKWREERRKKWLAMSRQPKPATATPAVAPVTGKRKLSVSSEEDLEEGEIEEDEEAKAQIALRNAAINVAAPESATAGKGDQVPPAKRQRKMLLCKWFMRGHCRFDDAHCKHSHDRSAFGCRAMMYKGSCSKGMYCPFSHDTAVLSGQRERSQKASKERATEQQWRGEQKSLLRKLLAKDVCAEQRNMLQIVHFLVANDFFRSSDGEMSAKMPTVKIEVLKSEEASTEVATEASDPIVASEDIVMEEASRDVKLGTEELDVAAPQVAKPTEAEGVDGIFVPVVEATACEQEESRGVSKSLITEENSVVAPSCDVEAKVTPTDEEEAIRGASSDAQNTQCNADSAITDEPVAFAPRKEMELVDAAPNSGEESAKGIPTSSQADTIGASAGETSEAG</sequence>
<feature type="region of interest" description="Disordered" evidence="5">
    <location>
        <begin position="520"/>
        <end position="560"/>
    </location>
</feature>
<feature type="compositionally biased region" description="Polar residues" evidence="5">
    <location>
        <begin position="419"/>
        <end position="429"/>
    </location>
</feature>
<feature type="compositionally biased region" description="Basic and acidic residues" evidence="5">
    <location>
        <begin position="292"/>
        <end position="305"/>
    </location>
</feature>
<evidence type="ECO:0000256" key="3">
    <source>
        <dbReference type="ARBA" id="ARBA00022833"/>
    </source>
</evidence>
<reference evidence="9" key="1">
    <citation type="submission" date="2023-04" db="EMBL/GenBank/DDBJ databases">
        <title>Phytophthora fragariaefolia NBRC 109709.</title>
        <authorList>
            <person name="Ichikawa N."/>
            <person name="Sato H."/>
            <person name="Tonouchi N."/>
        </authorList>
    </citation>
    <scope>NUCLEOTIDE SEQUENCE</scope>
    <source>
        <strain evidence="9">NBRC 109709</strain>
    </source>
</reference>
<dbReference type="EMBL" id="BSXT01001744">
    <property type="protein sequence ID" value="GMF44909.1"/>
    <property type="molecule type" value="Genomic_DNA"/>
</dbReference>
<feature type="region of interest" description="Disordered" evidence="5">
    <location>
        <begin position="862"/>
        <end position="902"/>
    </location>
</feature>
<dbReference type="OrthoDB" id="273070at2759"/>
<feature type="compositionally biased region" description="Basic and acidic residues" evidence="5">
    <location>
        <begin position="377"/>
        <end position="394"/>
    </location>
</feature>
<organism evidence="9 10">
    <name type="scientific">Phytophthora fragariaefolia</name>
    <dbReference type="NCBI Taxonomy" id="1490495"/>
    <lineage>
        <taxon>Eukaryota</taxon>
        <taxon>Sar</taxon>
        <taxon>Stramenopiles</taxon>
        <taxon>Oomycota</taxon>
        <taxon>Peronosporomycetes</taxon>
        <taxon>Peronosporales</taxon>
        <taxon>Peronosporaceae</taxon>
        <taxon>Phytophthora</taxon>
    </lineage>
</organism>
<dbReference type="PROSITE" id="PS50158">
    <property type="entry name" value="ZF_CCHC"/>
    <property type="match status" value="1"/>
</dbReference>
<feature type="zinc finger region" description="C3H1-type" evidence="4">
    <location>
        <begin position="596"/>
        <end position="624"/>
    </location>
</feature>
<feature type="domain" description="CCHC-type" evidence="8">
    <location>
        <begin position="322"/>
        <end position="336"/>
    </location>
</feature>
<dbReference type="InterPro" id="IPR000571">
    <property type="entry name" value="Znf_CCCH"/>
</dbReference>
<feature type="compositionally biased region" description="Low complexity" evidence="5">
    <location>
        <begin position="192"/>
        <end position="216"/>
    </location>
</feature>
<dbReference type="Gene3D" id="4.10.1000.10">
    <property type="entry name" value="Zinc finger, CCCH-type"/>
    <property type="match status" value="1"/>
</dbReference>
<dbReference type="InterPro" id="IPR001878">
    <property type="entry name" value="Znf_CCHC"/>
</dbReference>
<feature type="compositionally biased region" description="Pro residues" evidence="5">
    <location>
        <begin position="75"/>
        <end position="90"/>
    </location>
</feature>
<proteinExistence type="predicted"/>
<feature type="compositionally biased region" description="Basic and acidic residues" evidence="5">
    <location>
        <begin position="340"/>
        <end position="353"/>
    </location>
</feature>
<dbReference type="InterPro" id="IPR013087">
    <property type="entry name" value="Znf_C2H2_type"/>
</dbReference>
<protein>
    <submittedName>
        <fullName evidence="9">Unnamed protein product</fullName>
    </submittedName>
</protein>
<dbReference type="SMART" id="SM00356">
    <property type="entry name" value="ZnF_C3H1"/>
    <property type="match status" value="2"/>
</dbReference>
<dbReference type="InterPro" id="IPR036875">
    <property type="entry name" value="Znf_CCHC_sf"/>
</dbReference>
<dbReference type="GO" id="GO:0008270">
    <property type="term" value="F:zinc ion binding"/>
    <property type="evidence" value="ECO:0007669"/>
    <property type="project" value="UniProtKB-KW"/>
</dbReference>
<dbReference type="Proteomes" id="UP001165121">
    <property type="component" value="Unassembled WGS sequence"/>
</dbReference>
<accession>A0A9W7CVY8</accession>
<dbReference type="AlphaFoldDB" id="A0A9W7CVY8"/>
<evidence type="ECO:0000256" key="5">
    <source>
        <dbReference type="SAM" id="MobiDB-lite"/>
    </source>
</evidence>
<evidence type="ECO:0000256" key="2">
    <source>
        <dbReference type="ARBA" id="ARBA00022771"/>
    </source>
</evidence>
<dbReference type="Gene3D" id="4.10.60.10">
    <property type="entry name" value="Zinc finger, CCHC-type"/>
    <property type="match status" value="1"/>
</dbReference>
<feature type="compositionally biased region" description="Acidic residues" evidence="5">
    <location>
        <begin position="548"/>
        <end position="560"/>
    </location>
</feature>
<dbReference type="InterPro" id="IPR025829">
    <property type="entry name" value="Zn_knuckle_CX2CX3GHX4C"/>
</dbReference>